<dbReference type="GO" id="GO:0016020">
    <property type="term" value="C:membrane"/>
    <property type="evidence" value="ECO:0007669"/>
    <property type="project" value="UniProtKB-SubCell"/>
</dbReference>
<feature type="transmembrane region" description="Helical" evidence="9">
    <location>
        <begin position="51"/>
        <end position="72"/>
    </location>
</feature>
<dbReference type="Gene3D" id="1.20.1070.10">
    <property type="entry name" value="Rhodopsin 7-helix transmembrane proteins"/>
    <property type="match status" value="2"/>
</dbReference>
<feature type="transmembrane region" description="Helical" evidence="9">
    <location>
        <begin position="187"/>
        <end position="214"/>
    </location>
</feature>
<dbReference type="PANTHER" id="PTHR24238">
    <property type="entry name" value="G-PROTEIN COUPLED RECEPTOR"/>
    <property type="match status" value="1"/>
</dbReference>
<evidence type="ECO:0000256" key="7">
    <source>
        <dbReference type="ARBA" id="ARBA00023224"/>
    </source>
</evidence>
<feature type="transmembrane region" description="Helical" evidence="9">
    <location>
        <begin position="17"/>
        <end position="44"/>
    </location>
</feature>
<comment type="similarity">
    <text evidence="8">Belongs to the G-protein coupled receptor 1 family.</text>
</comment>
<evidence type="ECO:0000259" key="10">
    <source>
        <dbReference type="PROSITE" id="PS50262"/>
    </source>
</evidence>
<protein>
    <recommendedName>
        <fullName evidence="10">G-protein coupled receptors family 1 profile domain-containing protein</fullName>
    </recommendedName>
</protein>
<reference evidence="11" key="1">
    <citation type="journal article" date="2019" name="bioRxiv">
        <title>The Genome of the Zebra Mussel, Dreissena polymorpha: A Resource for Invasive Species Research.</title>
        <authorList>
            <person name="McCartney M.A."/>
            <person name="Auch B."/>
            <person name="Kono T."/>
            <person name="Mallez S."/>
            <person name="Zhang Y."/>
            <person name="Obille A."/>
            <person name="Becker A."/>
            <person name="Abrahante J.E."/>
            <person name="Garbe J."/>
            <person name="Badalamenti J.P."/>
            <person name="Herman A."/>
            <person name="Mangelson H."/>
            <person name="Liachko I."/>
            <person name="Sullivan S."/>
            <person name="Sone E.D."/>
            <person name="Koren S."/>
            <person name="Silverstein K.A.T."/>
            <person name="Beckman K.B."/>
            <person name="Gohl D.M."/>
        </authorList>
    </citation>
    <scope>NUCLEOTIDE SEQUENCE</scope>
    <source>
        <strain evidence="11">Duluth1</strain>
        <tissue evidence="11">Whole animal</tissue>
    </source>
</reference>
<evidence type="ECO:0000313" key="11">
    <source>
        <dbReference type="EMBL" id="KAH3786207.1"/>
    </source>
</evidence>
<feature type="transmembrane region" description="Helical" evidence="9">
    <location>
        <begin position="373"/>
        <end position="396"/>
    </location>
</feature>
<feature type="transmembrane region" description="Helical" evidence="9">
    <location>
        <begin position="335"/>
        <end position="353"/>
    </location>
</feature>
<keyword evidence="12" id="KW-1185">Reference proteome</keyword>
<dbReference type="Proteomes" id="UP000828390">
    <property type="component" value="Unassembled WGS sequence"/>
</dbReference>
<dbReference type="PANTHER" id="PTHR24238:SF47">
    <property type="entry name" value="ECDYSTEROIDS_DOPAMINE RECEPTOR-RELATED"/>
    <property type="match status" value="1"/>
</dbReference>
<evidence type="ECO:0000256" key="2">
    <source>
        <dbReference type="ARBA" id="ARBA00022692"/>
    </source>
</evidence>
<proteinExistence type="inferred from homology"/>
<keyword evidence="7 8" id="KW-0807">Transducer</keyword>
<feature type="transmembrane region" description="Helical" evidence="9">
    <location>
        <begin position="134"/>
        <end position="156"/>
    </location>
</feature>
<dbReference type="GO" id="GO:0004930">
    <property type="term" value="F:G protein-coupled receptor activity"/>
    <property type="evidence" value="ECO:0007669"/>
    <property type="project" value="UniProtKB-KW"/>
</dbReference>
<evidence type="ECO:0000313" key="12">
    <source>
        <dbReference type="Proteomes" id="UP000828390"/>
    </source>
</evidence>
<dbReference type="PROSITE" id="PS50262">
    <property type="entry name" value="G_PROTEIN_RECEP_F1_2"/>
    <property type="match status" value="1"/>
</dbReference>
<keyword evidence="2 8" id="KW-0812">Transmembrane</keyword>
<gene>
    <name evidence="11" type="ORF">DPMN_164311</name>
</gene>
<dbReference type="PRINTS" id="PR00237">
    <property type="entry name" value="GPCRRHODOPSN"/>
</dbReference>
<accession>A0A9D4EU03</accession>
<organism evidence="11 12">
    <name type="scientific">Dreissena polymorpha</name>
    <name type="common">Zebra mussel</name>
    <name type="synonym">Mytilus polymorpha</name>
    <dbReference type="NCBI Taxonomy" id="45954"/>
    <lineage>
        <taxon>Eukaryota</taxon>
        <taxon>Metazoa</taxon>
        <taxon>Spiralia</taxon>
        <taxon>Lophotrochozoa</taxon>
        <taxon>Mollusca</taxon>
        <taxon>Bivalvia</taxon>
        <taxon>Autobranchia</taxon>
        <taxon>Heteroconchia</taxon>
        <taxon>Euheterodonta</taxon>
        <taxon>Imparidentia</taxon>
        <taxon>Neoheterodontei</taxon>
        <taxon>Myida</taxon>
        <taxon>Dreissenoidea</taxon>
        <taxon>Dreissenidae</taxon>
        <taxon>Dreissena</taxon>
    </lineage>
</organism>
<dbReference type="EMBL" id="JAIWYP010000008">
    <property type="protein sequence ID" value="KAH3786207.1"/>
    <property type="molecule type" value="Genomic_DNA"/>
</dbReference>
<keyword evidence="4 8" id="KW-0297">G-protein coupled receptor</keyword>
<keyword evidence="5 9" id="KW-0472">Membrane</keyword>
<name>A0A9D4EU03_DREPO</name>
<comment type="subcellular location">
    <subcellularLocation>
        <location evidence="1">Membrane</location>
        <topology evidence="1">Multi-pass membrane protein</topology>
    </subcellularLocation>
</comment>
<keyword evidence="6 8" id="KW-0675">Receptor</keyword>
<keyword evidence="3 9" id="KW-1133">Transmembrane helix</keyword>
<evidence type="ECO:0000256" key="3">
    <source>
        <dbReference type="ARBA" id="ARBA00022989"/>
    </source>
</evidence>
<evidence type="ECO:0000256" key="5">
    <source>
        <dbReference type="ARBA" id="ARBA00023136"/>
    </source>
</evidence>
<reference evidence="11" key="2">
    <citation type="submission" date="2020-11" db="EMBL/GenBank/DDBJ databases">
        <authorList>
            <person name="McCartney M.A."/>
            <person name="Auch B."/>
            <person name="Kono T."/>
            <person name="Mallez S."/>
            <person name="Becker A."/>
            <person name="Gohl D.M."/>
            <person name="Silverstein K.A.T."/>
            <person name="Koren S."/>
            <person name="Bechman K.B."/>
            <person name="Herman A."/>
            <person name="Abrahante J.E."/>
            <person name="Garbe J."/>
        </authorList>
    </citation>
    <scope>NUCLEOTIDE SEQUENCE</scope>
    <source>
        <strain evidence="11">Duluth1</strain>
        <tissue evidence="11">Whole animal</tissue>
    </source>
</reference>
<dbReference type="PROSITE" id="PS00237">
    <property type="entry name" value="G_PROTEIN_RECEP_F1_1"/>
    <property type="match status" value="1"/>
</dbReference>
<feature type="domain" description="G-protein coupled receptors family 1 profile" evidence="10">
    <location>
        <begin position="34"/>
        <end position="393"/>
    </location>
</feature>
<dbReference type="InterPro" id="IPR000276">
    <property type="entry name" value="GPCR_Rhodpsn"/>
</dbReference>
<dbReference type="SUPFAM" id="SSF81321">
    <property type="entry name" value="Family A G protein-coupled receptor-like"/>
    <property type="match status" value="1"/>
</dbReference>
<sequence>MENRTAEKLNEDMLPKIIWVLVFTGLEIIVGLIGNVLVILVFAFRYHKCSFRYFVMCVAFLDLLSVLTTLPGEMITQIYWYVFPPIETFCKFKSFCNIFTVCGEAFCLLIIAVDRYRKVCRPHGWQIHARNAMLSCLGTILISGLISIPGSMVGGIRTYQDNELNVSITVCEKDEDYVDNINGHKRYVLTIGAILGVVLVATIGLYVPITSVLLQQRPPKIRTLKKNDTKSSEADSSSSYISHENLPKIDHRITSSVTMAEICPHTDDSSVCHATDIYICENVLSQSSGSTRESSEDTIDTDGKTTAETWKTKVTKQKRNTKEMKQTKRLQATKGPIVLSIIFTVTVVLYLALLAVQGHNKRFLHDMSDDARAAYFFGLRIFFINHVINPFVYFVLDREFKQIVKRMSTRCFVNIMTILPNVKGSK</sequence>
<comment type="caution">
    <text evidence="11">The sequence shown here is derived from an EMBL/GenBank/DDBJ whole genome shotgun (WGS) entry which is preliminary data.</text>
</comment>
<dbReference type="AlphaFoldDB" id="A0A9D4EU03"/>
<evidence type="ECO:0000256" key="9">
    <source>
        <dbReference type="SAM" id="Phobius"/>
    </source>
</evidence>
<dbReference type="Pfam" id="PF00001">
    <property type="entry name" value="7tm_1"/>
    <property type="match status" value="1"/>
</dbReference>
<evidence type="ECO:0000256" key="4">
    <source>
        <dbReference type="ARBA" id="ARBA00023040"/>
    </source>
</evidence>
<evidence type="ECO:0000256" key="6">
    <source>
        <dbReference type="ARBA" id="ARBA00023170"/>
    </source>
</evidence>
<evidence type="ECO:0000256" key="1">
    <source>
        <dbReference type="ARBA" id="ARBA00004141"/>
    </source>
</evidence>
<dbReference type="InterPro" id="IPR017452">
    <property type="entry name" value="GPCR_Rhodpsn_7TM"/>
</dbReference>
<feature type="transmembrane region" description="Helical" evidence="9">
    <location>
        <begin position="92"/>
        <end position="113"/>
    </location>
</feature>
<evidence type="ECO:0000256" key="8">
    <source>
        <dbReference type="RuleBase" id="RU000688"/>
    </source>
</evidence>
<dbReference type="CDD" id="cd00637">
    <property type="entry name" value="7tm_classA_rhodopsin-like"/>
    <property type="match status" value="1"/>
</dbReference>